<comment type="caution">
    <text evidence="4">The sequence shown here is derived from an EMBL/GenBank/DDBJ whole genome shotgun (WGS) entry which is preliminary data.</text>
</comment>
<dbReference type="PANTHER" id="PTHR24113">
    <property type="entry name" value="RAN GTPASE-ACTIVATING PROTEIN 1"/>
    <property type="match status" value="1"/>
</dbReference>
<protein>
    <submittedName>
        <fullName evidence="4">Leucine-rich repeat protein</fullName>
    </submittedName>
</protein>
<organism evidence="4 5">
    <name type="scientific">Skeletonema marinoi</name>
    <dbReference type="NCBI Taxonomy" id="267567"/>
    <lineage>
        <taxon>Eukaryota</taxon>
        <taxon>Sar</taxon>
        <taxon>Stramenopiles</taxon>
        <taxon>Ochrophyta</taxon>
        <taxon>Bacillariophyta</taxon>
        <taxon>Coscinodiscophyceae</taxon>
        <taxon>Thalassiosirophycidae</taxon>
        <taxon>Thalassiosirales</taxon>
        <taxon>Skeletonemataceae</taxon>
        <taxon>Skeletonema</taxon>
        <taxon>Skeletonema marinoi-dohrnii complex</taxon>
    </lineage>
</organism>
<dbReference type="GO" id="GO:0031267">
    <property type="term" value="F:small GTPase binding"/>
    <property type="evidence" value="ECO:0007669"/>
    <property type="project" value="TreeGrafter"/>
</dbReference>
<keyword evidence="5" id="KW-1185">Reference proteome</keyword>
<dbReference type="SUPFAM" id="SSF52047">
    <property type="entry name" value="RNI-like"/>
    <property type="match status" value="1"/>
</dbReference>
<accession>A0AAD8XYA5</accession>
<evidence type="ECO:0000256" key="3">
    <source>
        <dbReference type="ARBA" id="ARBA00022737"/>
    </source>
</evidence>
<name>A0AAD8XYA5_9STRA</name>
<keyword evidence="1" id="KW-0343">GTPase activation</keyword>
<dbReference type="InterPro" id="IPR001611">
    <property type="entry name" value="Leu-rich_rpt"/>
</dbReference>
<dbReference type="InterPro" id="IPR032675">
    <property type="entry name" value="LRR_dom_sf"/>
</dbReference>
<proteinExistence type="predicted"/>
<dbReference type="Pfam" id="PF13516">
    <property type="entry name" value="LRR_6"/>
    <property type="match status" value="1"/>
</dbReference>
<dbReference type="GO" id="GO:0006913">
    <property type="term" value="P:nucleocytoplasmic transport"/>
    <property type="evidence" value="ECO:0007669"/>
    <property type="project" value="TreeGrafter"/>
</dbReference>
<sequence>MKTVILSVTVIFLFYKGWDRSRGLRGEFVDIDIDPYKAHSQHPFIAHHASLLPKWRCALKELQKNSSRNVNKVRINRVQLVSNVVDFLGNAMSTKNVVQLALANNRLDRQGYLSLSKYLEKKFPLIILVLQNNPFDDVACAQRFSESVIAHPTLEKLMVDNCGLGSDTQILSAIASTMNRVSVLTLNWNEIGSDGATVIGNVLSTNPSALKTLHVKFNEIDDDGVTPFAEALRTNTNLKLLYLGENDITEVGEISLRKAAFDDTSLITLFNSNHTCKVHVRDNLCPETYAVRKKSVKTKMTVAMFGSDKIADSTRTIPMNMHLFSDAPVELMPAELSFVTKCSKFGNKPCLSNMYEVVRT</sequence>
<dbReference type="GO" id="GO:0048471">
    <property type="term" value="C:perinuclear region of cytoplasm"/>
    <property type="evidence" value="ECO:0007669"/>
    <property type="project" value="TreeGrafter"/>
</dbReference>
<evidence type="ECO:0000313" key="4">
    <source>
        <dbReference type="EMBL" id="KAK1735947.1"/>
    </source>
</evidence>
<evidence type="ECO:0000313" key="5">
    <source>
        <dbReference type="Proteomes" id="UP001224775"/>
    </source>
</evidence>
<dbReference type="Proteomes" id="UP001224775">
    <property type="component" value="Unassembled WGS sequence"/>
</dbReference>
<dbReference type="PROSITE" id="PS51450">
    <property type="entry name" value="LRR"/>
    <property type="match status" value="1"/>
</dbReference>
<dbReference type="GO" id="GO:0005096">
    <property type="term" value="F:GTPase activator activity"/>
    <property type="evidence" value="ECO:0007669"/>
    <property type="project" value="UniProtKB-KW"/>
</dbReference>
<keyword evidence="2" id="KW-0433">Leucine-rich repeat</keyword>
<keyword evidence="3" id="KW-0677">Repeat</keyword>
<evidence type="ECO:0000256" key="2">
    <source>
        <dbReference type="ARBA" id="ARBA00022614"/>
    </source>
</evidence>
<dbReference type="EMBL" id="JATAAI010000031">
    <property type="protein sequence ID" value="KAK1735947.1"/>
    <property type="molecule type" value="Genomic_DNA"/>
</dbReference>
<evidence type="ECO:0000256" key="1">
    <source>
        <dbReference type="ARBA" id="ARBA00022468"/>
    </source>
</evidence>
<dbReference type="InterPro" id="IPR027038">
    <property type="entry name" value="RanGap"/>
</dbReference>
<dbReference type="GO" id="GO:0005829">
    <property type="term" value="C:cytosol"/>
    <property type="evidence" value="ECO:0007669"/>
    <property type="project" value="TreeGrafter"/>
</dbReference>
<reference evidence="4" key="1">
    <citation type="submission" date="2023-06" db="EMBL/GenBank/DDBJ databases">
        <title>Survivors Of The Sea: Transcriptome response of Skeletonema marinoi to long-term dormancy.</title>
        <authorList>
            <person name="Pinder M.I.M."/>
            <person name="Kourtchenko O."/>
            <person name="Robertson E.K."/>
            <person name="Larsson T."/>
            <person name="Maumus F."/>
            <person name="Osuna-Cruz C.M."/>
            <person name="Vancaester E."/>
            <person name="Stenow R."/>
            <person name="Vandepoele K."/>
            <person name="Ploug H."/>
            <person name="Bruchert V."/>
            <person name="Godhe A."/>
            <person name="Topel M."/>
        </authorList>
    </citation>
    <scope>NUCLEOTIDE SEQUENCE</scope>
    <source>
        <strain evidence="4">R05AC</strain>
    </source>
</reference>
<dbReference type="GO" id="GO:0005634">
    <property type="term" value="C:nucleus"/>
    <property type="evidence" value="ECO:0007669"/>
    <property type="project" value="TreeGrafter"/>
</dbReference>
<dbReference type="AlphaFoldDB" id="A0AAD8XYA5"/>
<gene>
    <name evidence="4" type="ORF">QTG54_013394</name>
</gene>
<dbReference type="Gene3D" id="3.80.10.10">
    <property type="entry name" value="Ribonuclease Inhibitor"/>
    <property type="match status" value="2"/>
</dbReference>
<dbReference type="PANTHER" id="PTHR24113:SF12">
    <property type="entry name" value="RAN GTPASE-ACTIVATING PROTEIN 1"/>
    <property type="match status" value="1"/>
</dbReference>